<reference evidence="2 3" key="1">
    <citation type="submission" date="2019-03" db="EMBL/GenBank/DDBJ databases">
        <title>Genomics of glacier-inhabiting Cryobacterium strains.</title>
        <authorList>
            <person name="Liu Q."/>
            <person name="Xin Y.-H."/>
        </authorList>
    </citation>
    <scope>NUCLEOTIDE SEQUENCE [LARGE SCALE GENOMIC DNA]</scope>
    <source>
        <strain evidence="2 3">Hh14</strain>
    </source>
</reference>
<proteinExistence type="predicted"/>
<feature type="transmembrane region" description="Helical" evidence="1">
    <location>
        <begin position="341"/>
        <end position="360"/>
    </location>
</feature>
<feature type="transmembrane region" description="Helical" evidence="1">
    <location>
        <begin position="120"/>
        <end position="143"/>
    </location>
</feature>
<dbReference type="RefSeq" id="WP_134518552.1">
    <property type="nucleotide sequence ID" value="NZ_SOHE01000021.1"/>
</dbReference>
<feature type="transmembrane region" description="Helical" evidence="1">
    <location>
        <begin position="63"/>
        <end position="84"/>
    </location>
</feature>
<sequence length="377" mass="39385">MTTVTTGSTPTSFGVWISGLWLIVSLELRQRVRGTAWYVLLGIFVLLVALVTTLLWAATGASLVGGGGVFSLIVFFVLLLGTLVSPALSGNAINGDREAGTLATTQVTLISTGQLVLGKFVAAWITSLAFLAASVPFLIFAVSAGEVSAATIGTSIVVLAIELGVIAAIGVGLSGVVTRPLFSIVVTYLLVAALSLGTLIAFGLLGAATKATTTSTFTPVLSSDFDPETGEQSNVVCGPAETTTYETPRFDYYWWILAANPYVVVADASPGVFDEYGSPSDSFAWIAVSVRQAQTPPDLATEYNACEEASSGYSSYSGEYPGMQGPGPTQQEIYDSALPSWFVGLAIHLALAVGALFWAWRRTLTPARRLAAGSRIA</sequence>
<name>A0A4R9A706_9MICO</name>
<dbReference type="OrthoDB" id="149032at2"/>
<comment type="caution">
    <text evidence="2">The sequence shown here is derived from an EMBL/GenBank/DDBJ whole genome shotgun (WGS) entry which is preliminary data.</text>
</comment>
<feature type="transmembrane region" description="Helical" evidence="1">
    <location>
        <begin position="6"/>
        <end position="24"/>
    </location>
</feature>
<keyword evidence="1" id="KW-1133">Transmembrane helix</keyword>
<feature type="transmembrane region" description="Helical" evidence="1">
    <location>
        <begin position="185"/>
        <end position="208"/>
    </location>
</feature>
<keyword evidence="1" id="KW-0812">Transmembrane</keyword>
<accession>A0A4R9A706</accession>
<organism evidence="2 3">
    <name type="scientific">Cryobacterium frigoriphilum</name>
    <dbReference type="NCBI Taxonomy" id="1259150"/>
    <lineage>
        <taxon>Bacteria</taxon>
        <taxon>Bacillati</taxon>
        <taxon>Actinomycetota</taxon>
        <taxon>Actinomycetes</taxon>
        <taxon>Micrococcales</taxon>
        <taxon>Microbacteriaceae</taxon>
        <taxon>Cryobacterium</taxon>
    </lineage>
</organism>
<feature type="transmembrane region" description="Helical" evidence="1">
    <location>
        <begin position="149"/>
        <end position="173"/>
    </location>
</feature>
<evidence type="ECO:0000256" key="1">
    <source>
        <dbReference type="SAM" id="Phobius"/>
    </source>
</evidence>
<dbReference type="EMBL" id="SOHE01000021">
    <property type="protein sequence ID" value="TFD53443.1"/>
    <property type="molecule type" value="Genomic_DNA"/>
</dbReference>
<dbReference type="AlphaFoldDB" id="A0A4R9A706"/>
<feature type="transmembrane region" description="Helical" evidence="1">
    <location>
        <begin position="36"/>
        <end position="57"/>
    </location>
</feature>
<keyword evidence="1" id="KW-0472">Membrane</keyword>
<keyword evidence="3" id="KW-1185">Reference proteome</keyword>
<evidence type="ECO:0000313" key="3">
    <source>
        <dbReference type="Proteomes" id="UP000297447"/>
    </source>
</evidence>
<evidence type="ECO:0000313" key="2">
    <source>
        <dbReference type="EMBL" id="TFD53443.1"/>
    </source>
</evidence>
<protein>
    <submittedName>
        <fullName evidence="2">ABC transporter permease</fullName>
    </submittedName>
</protein>
<gene>
    <name evidence="2" type="ORF">E3T55_05360</name>
</gene>
<dbReference type="Proteomes" id="UP000297447">
    <property type="component" value="Unassembled WGS sequence"/>
</dbReference>